<name>A0A7Y9DZ60_9PSEU</name>
<dbReference type="EMBL" id="JACCBN010000001">
    <property type="protein sequence ID" value="NYD38263.1"/>
    <property type="molecule type" value="Genomic_DNA"/>
</dbReference>
<feature type="transmembrane region" description="Helical" evidence="1">
    <location>
        <begin position="133"/>
        <end position="154"/>
    </location>
</feature>
<sequence length="293" mass="29566">MSTERSDGNGGGAERAAREVRGALEGLGRGGEGEAPARGVELLGRVGLAAYGLVHLLVGGIAVQIALSGGGQADQQGALSAIAGEPFGVVVIVVIVLGLVAFGVWQSLAAIAGYRWASGWDRAQKRIGSGARALAVLGVAVLGVRLLVTGSSGSSTGGSQEATAGVLALPGGRVLIALVALVVLIAAGATAWTGIRRDFLEELDRSRLPASAQRPTVWLGVAGHVLRAVAFAVMGVLFGLAAFTADPRQAGGLDAALKTLAGQPFGVFLLLAVALGFIAFGLYLFAEAWARRV</sequence>
<dbReference type="Pfam" id="PF06724">
    <property type="entry name" value="DUF1206"/>
    <property type="match status" value="3"/>
</dbReference>
<dbReference type="AlphaFoldDB" id="A0A7Y9DZ60"/>
<evidence type="ECO:0000313" key="3">
    <source>
        <dbReference type="EMBL" id="NYD38263.1"/>
    </source>
</evidence>
<dbReference type="Proteomes" id="UP000535890">
    <property type="component" value="Unassembled WGS sequence"/>
</dbReference>
<gene>
    <name evidence="3" type="ORF">BJ983_004365</name>
</gene>
<dbReference type="InterPro" id="IPR009597">
    <property type="entry name" value="DUF1206"/>
</dbReference>
<keyword evidence="4" id="KW-1185">Reference proteome</keyword>
<dbReference type="RefSeq" id="WP_179795735.1">
    <property type="nucleotide sequence ID" value="NZ_BAABHP010000020.1"/>
</dbReference>
<protein>
    <recommendedName>
        <fullName evidence="2">DUF1206 domain-containing protein</fullName>
    </recommendedName>
</protein>
<evidence type="ECO:0000259" key="2">
    <source>
        <dbReference type="Pfam" id="PF06724"/>
    </source>
</evidence>
<feature type="transmembrane region" description="Helical" evidence="1">
    <location>
        <begin position="87"/>
        <end position="112"/>
    </location>
</feature>
<comment type="caution">
    <text evidence="3">The sequence shown here is derived from an EMBL/GenBank/DDBJ whole genome shotgun (WGS) entry which is preliminary data.</text>
</comment>
<feature type="domain" description="DUF1206" evidence="2">
    <location>
        <begin position="222"/>
        <end position="291"/>
    </location>
</feature>
<keyword evidence="1" id="KW-1133">Transmembrane helix</keyword>
<feature type="transmembrane region" description="Helical" evidence="1">
    <location>
        <begin position="48"/>
        <end position="67"/>
    </location>
</feature>
<keyword evidence="1" id="KW-0812">Transmembrane</keyword>
<feature type="domain" description="DUF1206" evidence="2">
    <location>
        <begin position="127"/>
        <end position="196"/>
    </location>
</feature>
<evidence type="ECO:0000313" key="4">
    <source>
        <dbReference type="Proteomes" id="UP000535890"/>
    </source>
</evidence>
<evidence type="ECO:0000256" key="1">
    <source>
        <dbReference type="SAM" id="Phobius"/>
    </source>
</evidence>
<reference evidence="3 4" key="1">
    <citation type="submission" date="2020-07" db="EMBL/GenBank/DDBJ databases">
        <title>Sequencing the genomes of 1000 actinobacteria strains.</title>
        <authorList>
            <person name="Klenk H.-P."/>
        </authorList>
    </citation>
    <scope>NUCLEOTIDE SEQUENCE [LARGE SCALE GENOMIC DNA]</scope>
    <source>
        <strain evidence="3 4">DSM 45772</strain>
    </source>
</reference>
<accession>A0A7Y9DZ60</accession>
<feature type="domain" description="DUF1206" evidence="2">
    <location>
        <begin position="46"/>
        <end position="111"/>
    </location>
</feature>
<proteinExistence type="predicted"/>
<feature type="transmembrane region" description="Helical" evidence="1">
    <location>
        <begin position="174"/>
        <end position="195"/>
    </location>
</feature>
<keyword evidence="1" id="KW-0472">Membrane</keyword>
<feature type="transmembrane region" description="Helical" evidence="1">
    <location>
        <begin position="216"/>
        <end position="245"/>
    </location>
</feature>
<feature type="transmembrane region" description="Helical" evidence="1">
    <location>
        <begin position="265"/>
        <end position="286"/>
    </location>
</feature>
<organism evidence="3 4">
    <name type="scientific">Actinomycetospora corticicola</name>
    <dbReference type="NCBI Taxonomy" id="663602"/>
    <lineage>
        <taxon>Bacteria</taxon>
        <taxon>Bacillati</taxon>
        <taxon>Actinomycetota</taxon>
        <taxon>Actinomycetes</taxon>
        <taxon>Pseudonocardiales</taxon>
        <taxon>Pseudonocardiaceae</taxon>
        <taxon>Actinomycetospora</taxon>
    </lineage>
</organism>